<dbReference type="EMBL" id="JACLAU010000021">
    <property type="protein sequence ID" value="MBC2652514.1"/>
    <property type="molecule type" value="Genomic_DNA"/>
</dbReference>
<keyword evidence="1 4" id="KW-0808">Transferase</keyword>
<evidence type="ECO:0000313" key="4">
    <source>
        <dbReference type="EMBL" id="MBC2652514.1"/>
    </source>
</evidence>
<dbReference type="RefSeq" id="WP_185683930.1">
    <property type="nucleotide sequence ID" value="NZ_JACLAU010000021.1"/>
</dbReference>
<reference evidence="4 5" key="1">
    <citation type="submission" date="2020-08" db="EMBL/GenBank/DDBJ databases">
        <title>The genome sequence of Novosphingobium flavum 4Y4.</title>
        <authorList>
            <person name="Liu Y."/>
        </authorList>
    </citation>
    <scope>NUCLEOTIDE SEQUENCE [LARGE SCALE GENOMIC DNA]</scope>
    <source>
        <strain evidence="4 5">4Y4</strain>
    </source>
</reference>
<dbReference type="CDD" id="cd04301">
    <property type="entry name" value="NAT_SF"/>
    <property type="match status" value="1"/>
</dbReference>
<name>A0A7X1F9N0_9SPHN</name>
<dbReference type="SUPFAM" id="SSF55729">
    <property type="entry name" value="Acyl-CoA N-acyltransferases (Nat)"/>
    <property type="match status" value="1"/>
</dbReference>
<dbReference type="AlphaFoldDB" id="A0A7X1F9N0"/>
<evidence type="ECO:0000313" key="5">
    <source>
        <dbReference type="Proteomes" id="UP000520156"/>
    </source>
</evidence>
<gene>
    <name evidence="4" type="ORF">H7F49_12450</name>
</gene>
<dbReference type="PROSITE" id="PS51186">
    <property type="entry name" value="GNAT"/>
    <property type="match status" value="1"/>
</dbReference>
<organism evidence="4 5">
    <name type="scientific">Novosphingobium aerophilum</name>
    <dbReference type="NCBI Taxonomy" id="2839843"/>
    <lineage>
        <taxon>Bacteria</taxon>
        <taxon>Pseudomonadati</taxon>
        <taxon>Pseudomonadota</taxon>
        <taxon>Alphaproteobacteria</taxon>
        <taxon>Sphingomonadales</taxon>
        <taxon>Sphingomonadaceae</taxon>
        <taxon>Novosphingobium</taxon>
    </lineage>
</organism>
<proteinExistence type="predicted"/>
<dbReference type="GO" id="GO:0016747">
    <property type="term" value="F:acyltransferase activity, transferring groups other than amino-acyl groups"/>
    <property type="evidence" value="ECO:0007669"/>
    <property type="project" value="InterPro"/>
</dbReference>
<evidence type="ECO:0000259" key="3">
    <source>
        <dbReference type="PROSITE" id="PS51186"/>
    </source>
</evidence>
<dbReference type="Pfam" id="PF00583">
    <property type="entry name" value="Acetyltransf_1"/>
    <property type="match status" value="1"/>
</dbReference>
<keyword evidence="5" id="KW-1185">Reference proteome</keyword>
<dbReference type="Gene3D" id="3.40.630.30">
    <property type="match status" value="1"/>
</dbReference>
<protein>
    <submittedName>
        <fullName evidence="4">GNAT family N-acetyltransferase</fullName>
    </submittedName>
</protein>
<accession>A0A7X1F9N0</accession>
<comment type="caution">
    <text evidence="4">The sequence shown here is derived from an EMBL/GenBank/DDBJ whole genome shotgun (WGS) entry which is preliminary data.</text>
</comment>
<keyword evidence="2" id="KW-0012">Acyltransferase</keyword>
<dbReference type="PANTHER" id="PTHR43877">
    <property type="entry name" value="AMINOALKYLPHOSPHONATE N-ACETYLTRANSFERASE-RELATED-RELATED"/>
    <property type="match status" value="1"/>
</dbReference>
<dbReference type="Proteomes" id="UP000520156">
    <property type="component" value="Unassembled WGS sequence"/>
</dbReference>
<sequence length="170" mass="18810">MDVSFRIAMPADVPAIRALVESAYRGDTARQGWTNEAHLLSGERTSDEEVAGQISQPGHHMLAAEAEGRLIGTVAITAKPPRHCYLGMLSVAPSLQAAGLGRRLIAEAEAAARRLFGAEIMEMTVIDRRPELIAYYERRGYRQTGEIRPFPYDLAEGQDFRMIVLDRVLT</sequence>
<dbReference type="InterPro" id="IPR016181">
    <property type="entry name" value="Acyl_CoA_acyltransferase"/>
</dbReference>
<dbReference type="InterPro" id="IPR000182">
    <property type="entry name" value="GNAT_dom"/>
</dbReference>
<evidence type="ECO:0000256" key="1">
    <source>
        <dbReference type="ARBA" id="ARBA00022679"/>
    </source>
</evidence>
<evidence type="ECO:0000256" key="2">
    <source>
        <dbReference type="ARBA" id="ARBA00023315"/>
    </source>
</evidence>
<dbReference type="InterPro" id="IPR050832">
    <property type="entry name" value="Bact_Acetyltransf"/>
</dbReference>
<feature type="domain" description="N-acetyltransferase" evidence="3">
    <location>
        <begin position="3"/>
        <end position="167"/>
    </location>
</feature>